<name>A0A445B9D4_ARAHY</name>
<evidence type="ECO:0000256" key="1">
    <source>
        <dbReference type="RuleBase" id="RU367018"/>
    </source>
</evidence>
<comment type="caution">
    <text evidence="2">The sequence shown here is derived from an EMBL/GenBank/DDBJ whole genome shotgun (WGS) entry which is preliminary data.</text>
</comment>
<evidence type="ECO:0000313" key="2">
    <source>
        <dbReference type="EMBL" id="RYR35290.1"/>
    </source>
</evidence>
<comment type="similarity">
    <text evidence="1">Belongs to the FHY3/FAR1 family.</text>
</comment>
<accession>A0A445B9D4</accession>
<dbReference type="EMBL" id="SDMP01000010">
    <property type="protein sequence ID" value="RYR35290.1"/>
    <property type="molecule type" value="Genomic_DNA"/>
</dbReference>
<evidence type="ECO:0000313" key="3">
    <source>
        <dbReference type="Proteomes" id="UP000289738"/>
    </source>
</evidence>
<gene>
    <name evidence="2" type="ORF">Ahy_A10g050447</name>
</gene>
<organism evidence="2 3">
    <name type="scientific">Arachis hypogaea</name>
    <name type="common">Peanut</name>
    <dbReference type="NCBI Taxonomy" id="3818"/>
    <lineage>
        <taxon>Eukaryota</taxon>
        <taxon>Viridiplantae</taxon>
        <taxon>Streptophyta</taxon>
        <taxon>Embryophyta</taxon>
        <taxon>Tracheophyta</taxon>
        <taxon>Spermatophyta</taxon>
        <taxon>Magnoliopsida</taxon>
        <taxon>eudicotyledons</taxon>
        <taxon>Gunneridae</taxon>
        <taxon>Pentapetalae</taxon>
        <taxon>rosids</taxon>
        <taxon>fabids</taxon>
        <taxon>Fabales</taxon>
        <taxon>Fabaceae</taxon>
        <taxon>Papilionoideae</taxon>
        <taxon>50 kb inversion clade</taxon>
        <taxon>dalbergioids sensu lato</taxon>
        <taxon>Dalbergieae</taxon>
        <taxon>Pterocarpus clade</taxon>
        <taxon>Arachis</taxon>
    </lineage>
</organism>
<keyword evidence="1" id="KW-0479">Metal-binding</keyword>
<dbReference type="PANTHER" id="PTHR31669">
    <property type="entry name" value="PROTEIN FAR1-RELATED SEQUENCE 10-RELATED"/>
    <property type="match status" value="1"/>
</dbReference>
<dbReference type="Proteomes" id="UP000289738">
    <property type="component" value="Chromosome A10"/>
</dbReference>
<reference evidence="2 3" key="1">
    <citation type="submission" date="2019-01" db="EMBL/GenBank/DDBJ databases">
        <title>Sequencing of cultivated peanut Arachis hypogaea provides insights into genome evolution and oil improvement.</title>
        <authorList>
            <person name="Chen X."/>
        </authorList>
    </citation>
    <scope>NUCLEOTIDE SEQUENCE [LARGE SCALE GENOMIC DNA]</scope>
    <source>
        <strain evidence="3">cv. Fuhuasheng</strain>
        <tissue evidence="2">Leaves</tissue>
    </source>
</reference>
<dbReference type="GO" id="GO:0008270">
    <property type="term" value="F:zinc ion binding"/>
    <property type="evidence" value="ECO:0007669"/>
    <property type="project" value="UniProtKB-UniRule"/>
</dbReference>
<keyword evidence="1" id="KW-0863">Zinc-finger</keyword>
<proteinExistence type="inferred from homology"/>
<dbReference type="GO" id="GO:0006355">
    <property type="term" value="P:regulation of DNA-templated transcription"/>
    <property type="evidence" value="ECO:0007669"/>
    <property type="project" value="UniProtKB-UniRule"/>
</dbReference>
<dbReference type="AlphaFoldDB" id="A0A445B9D4"/>
<dbReference type="GO" id="GO:0005634">
    <property type="term" value="C:nucleus"/>
    <property type="evidence" value="ECO:0007669"/>
    <property type="project" value="UniProtKB-SubCell"/>
</dbReference>
<keyword evidence="3" id="KW-1185">Reference proteome</keyword>
<keyword evidence="1" id="KW-0862">Zinc</keyword>
<comment type="subcellular location">
    <subcellularLocation>
        <location evidence="1">Nucleus</location>
    </subcellularLocation>
</comment>
<keyword evidence="1" id="KW-0539">Nucleus</keyword>
<dbReference type="InterPro" id="IPR031052">
    <property type="entry name" value="FHY3/FAR1"/>
</dbReference>
<comment type="function">
    <text evidence="1">Putative transcription activator involved in regulating light control of development.</text>
</comment>
<protein>
    <recommendedName>
        <fullName evidence="1">Protein FAR1-RELATED SEQUENCE</fullName>
    </recommendedName>
</protein>
<sequence length="458" mass="54226">MRIDAKGHRDVHANNNSPVVYQAHHKKDPKQIKRLQATRRNQIRDEPCRLELVLKRHILQKLERSCHKFIWAHVLVHSTKLYEDHHLCIQVYLDHHFGVRMRSTQRSEGMHISFNKFITWNSSMIQFVKQYDNCLASREQREREFDAADFHTMISCAIKSAIEAQFQHVYTHKKLRKVQAQFRGKVNCITRSMHSTLGFTTYEVVEQVSNFTFNKFFITYDAVSREVKCQYLLFESRKILGTEIYTGTLEQEHKEEAHTHQEQPIRASIGAEKQEIRQFEFEELTQVLHRAFNNVLAEMQEYQARKKFVISRRSDIERCERPPKLATCENKRSPQEQTGIKLEKKISNATKKKKKLAPSEVKNIECFLVDIGNPQPPMSSVTNWHKQQKFRKMIECFSLHDSKQQNYQRSFRNHNLQMDAMLVFFCQENSGSAHIDRYRSGGPCWYFDQYISHHGFLS</sequence>
<dbReference type="PANTHER" id="PTHR31669:SF251">
    <property type="entry name" value="PROTEIN FAR1-RELATED SEQUENCE"/>
    <property type="match status" value="1"/>
</dbReference>